<comment type="caution">
    <text evidence="2">The sequence shown here is derived from an EMBL/GenBank/DDBJ whole genome shotgun (WGS) entry which is preliminary data.</text>
</comment>
<dbReference type="Proteomes" id="UP001054252">
    <property type="component" value="Unassembled WGS sequence"/>
</dbReference>
<organism evidence="2 3">
    <name type="scientific">Rubroshorea leprosula</name>
    <dbReference type="NCBI Taxonomy" id="152421"/>
    <lineage>
        <taxon>Eukaryota</taxon>
        <taxon>Viridiplantae</taxon>
        <taxon>Streptophyta</taxon>
        <taxon>Embryophyta</taxon>
        <taxon>Tracheophyta</taxon>
        <taxon>Spermatophyta</taxon>
        <taxon>Magnoliopsida</taxon>
        <taxon>eudicotyledons</taxon>
        <taxon>Gunneridae</taxon>
        <taxon>Pentapetalae</taxon>
        <taxon>rosids</taxon>
        <taxon>malvids</taxon>
        <taxon>Malvales</taxon>
        <taxon>Dipterocarpaceae</taxon>
        <taxon>Rubroshorea</taxon>
    </lineage>
</organism>
<reference evidence="2 3" key="1">
    <citation type="journal article" date="2021" name="Commun. Biol.">
        <title>The genome of Shorea leprosula (Dipterocarpaceae) highlights the ecological relevance of drought in aseasonal tropical rainforests.</title>
        <authorList>
            <person name="Ng K.K.S."/>
            <person name="Kobayashi M.J."/>
            <person name="Fawcett J.A."/>
            <person name="Hatakeyama M."/>
            <person name="Paape T."/>
            <person name="Ng C.H."/>
            <person name="Ang C.C."/>
            <person name="Tnah L.H."/>
            <person name="Lee C.T."/>
            <person name="Nishiyama T."/>
            <person name="Sese J."/>
            <person name="O'Brien M.J."/>
            <person name="Copetti D."/>
            <person name="Mohd Noor M.I."/>
            <person name="Ong R.C."/>
            <person name="Putra M."/>
            <person name="Sireger I.Z."/>
            <person name="Indrioko S."/>
            <person name="Kosugi Y."/>
            <person name="Izuno A."/>
            <person name="Isagi Y."/>
            <person name="Lee S.L."/>
            <person name="Shimizu K.K."/>
        </authorList>
    </citation>
    <scope>NUCLEOTIDE SEQUENCE [LARGE SCALE GENOMIC DNA]</scope>
    <source>
        <strain evidence="2">214</strain>
    </source>
</reference>
<proteinExistence type="predicted"/>
<dbReference type="Pfam" id="PF14200">
    <property type="entry name" value="RicinB_lectin_2"/>
    <property type="match status" value="1"/>
</dbReference>
<evidence type="ECO:0000259" key="1">
    <source>
        <dbReference type="Pfam" id="PF14200"/>
    </source>
</evidence>
<dbReference type="SUPFAM" id="SSF50370">
    <property type="entry name" value="Ricin B-like lectins"/>
    <property type="match status" value="1"/>
</dbReference>
<protein>
    <recommendedName>
        <fullName evidence="1">Ricin B lectin domain-containing protein</fullName>
    </recommendedName>
</protein>
<accession>A0AAV5MY44</accession>
<keyword evidence="3" id="KW-1185">Reference proteome</keyword>
<evidence type="ECO:0000313" key="2">
    <source>
        <dbReference type="EMBL" id="GKV53312.1"/>
    </source>
</evidence>
<feature type="domain" description="Ricin B lectin" evidence="1">
    <location>
        <begin position="40"/>
        <end position="135"/>
    </location>
</feature>
<dbReference type="AlphaFoldDB" id="A0AAV5MY44"/>
<dbReference type="InterPro" id="IPR000772">
    <property type="entry name" value="Ricin_B_lectin"/>
</dbReference>
<dbReference type="EMBL" id="BPVZ01001256">
    <property type="protein sequence ID" value="GKV53312.1"/>
    <property type="molecule type" value="Genomic_DNA"/>
</dbReference>
<evidence type="ECO:0000313" key="3">
    <source>
        <dbReference type="Proteomes" id="UP001054252"/>
    </source>
</evidence>
<dbReference type="Gene3D" id="2.80.10.50">
    <property type="match status" value="1"/>
</dbReference>
<dbReference type="PANTHER" id="PTHR31257">
    <property type="entry name" value="RICIN B-LIKE LECTIN EULS3"/>
    <property type="match status" value="1"/>
</dbReference>
<dbReference type="PANTHER" id="PTHR31257:SF21">
    <property type="entry name" value="OS07G0683600 PROTEIN"/>
    <property type="match status" value="1"/>
</dbReference>
<dbReference type="InterPro" id="IPR035992">
    <property type="entry name" value="Ricin_B-like_lectins"/>
</dbReference>
<name>A0AAV5MY44_9ROSI</name>
<gene>
    <name evidence="2" type="ORF">SLEP1_g59844</name>
</gene>
<dbReference type="InterPro" id="IPR040249">
    <property type="entry name" value="Ricin_B-like_lectin_EULS3-like"/>
</dbReference>
<sequence length="158" mass="17308">MEGLSSAPICNIYCKAAPTLFVSMRNGKVALAPANANDKYQQWYKVEKSQGNNNEGSCFSLVNKATLHAIKHPAVNRPVEVTSYSCACNTNDEPILWTECTVGDADGYKSITMVNNTKLCWDVNGGDVKDGASIGIDYWVGKDIERWLIAPCGELIFH</sequence>